<keyword evidence="3" id="KW-0472">Membrane</keyword>
<feature type="transmembrane region" description="Helical" evidence="3">
    <location>
        <begin position="245"/>
        <end position="268"/>
    </location>
</feature>
<reference evidence="4 5" key="1">
    <citation type="journal article" date="2017" name="PLoS Biol.">
        <title>The sea cucumber genome provides insights into morphological evolution and visceral regeneration.</title>
        <authorList>
            <person name="Zhang X."/>
            <person name="Sun L."/>
            <person name="Yuan J."/>
            <person name="Sun Y."/>
            <person name="Gao Y."/>
            <person name="Zhang L."/>
            <person name="Li S."/>
            <person name="Dai H."/>
            <person name="Hamel J.F."/>
            <person name="Liu C."/>
            <person name="Yu Y."/>
            <person name="Liu S."/>
            <person name="Lin W."/>
            <person name="Guo K."/>
            <person name="Jin S."/>
            <person name="Xu P."/>
            <person name="Storey K.B."/>
            <person name="Huan P."/>
            <person name="Zhang T."/>
            <person name="Zhou Y."/>
            <person name="Zhang J."/>
            <person name="Lin C."/>
            <person name="Li X."/>
            <person name="Xing L."/>
            <person name="Huo D."/>
            <person name="Sun M."/>
            <person name="Wang L."/>
            <person name="Mercier A."/>
            <person name="Li F."/>
            <person name="Yang H."/>
            <person name="Xiang J."/>
        </authorList>
    </citation>
    <scope>NUCLEOTIDE SEQUENCE [LARGE SCALE GENOMIC DNA]</scope>
    <source>
        <strain evidence="4">Shaxun</strain>
        <tissue evidence="4">Muscle</tissue>
    </source>
</reference>
<feature type="compositionally biased region" description="Acidic residues" evidence="2">
    <location>
        <begin position="385"/>
        <end position="414"/>
    </location>
</feature>
<feature type="transmembrane region" description="Helical" evidence="3">
    <location>
        <begin position="181"/>
        <end position="199"/>
    </location>
</feature>
<gene>
    <name evidence="4" type="ORF">BSL78_26025</name>
</gene>
<dbReference type="EMBL" id="MRZV01001550">
    <property type="protein sequence ID" value="PIK37144.1"/>
    <property type="molecule type" value="Genomic_DNA"/>
</dbReference>
<organism evidence="4 5">
    <name type="scientific">Stichopus japonicus</name>
    <name type="common">Sea cucumber</name>
    <dbReference type="NCBI Taxonomy" id="307972"/>
    <lineage>
        <taxon>Eukaryota</taxon>
        <taxon>Metazoa</taxon>
        <taxon>Echinodermata</taxon>
        <taxon>Eleutherozoa</taxon>
        <taxon>Echinozoa</taxon>
        <taxon>Holothuroidea</taxon>
        <taxon>Aspidochirotacea</taxon>
        <taxon>Aspidochirotida</taxon>
        <taxon>Stichopodidae</taxon>
        <taxon>Apostichopus</taxon>
    </lineage>
</organism>
<feature type="transmembrane region" description="Helical" evidence="3">
    <location>
        <begin position="115"/>
        <end position="136"/>
    </location>
</feature>
<dbReference type="InterPro" id="IPR038770">
    <property type="entry name" value="Na+/solute_symporter_sf"/>
</dbReference>
<evidence type="ECO:0000256" key="2">
    <source>
        <dbReference type="SAM" id="MobiDB-lite"/>
    </source>
</evidence>
<feature type="compositionally biased region" description="Acidic residues" evidence="2">
    <location>
        <begin position="347"/>
        <end position="378"/>
    </location>
</feature>
<dbReference type="InterPro" id="IPR016833">
    <property type="entry name" value="Put_Na-Bile_cotransptr"/>
</dbReference>
<protein>
    <submittedName>
        <fullName evidence="4">Putative sodium/bile acid cotransporter 7-B isoform X1</fullName>
    </submittedName>
</protein>
<dbReference type="PANTHER" id="PTHR18640:SF5">
    <property type="entry name" value="SODIUM_BILE ACID COTRANSPORTER 7"/>
    <property type="match status" value="1"/>
</dbReference>
<evidence type="ECO:0000313" key="4">
    <source>
        <dbReference type="EMBL" id="PIK37144.1"/>
    </source>
</evidence>
<comment type="caution">
    <text evidence="4">The sequence shown here is derived from an EMBL/GenBank/DDBJ whole genome shotgun (WGS) entry which is preliminary data.</text>
</comment>
<feature type="transmembrane region" description="Helical" evidence="3">
    <location>
        <begin position="82"/>
        <end position="103"/>
    </location>
</feature>
<keyword evidence="3" id="KW-1133">Transmembrane helix</keyword>
<dbReference type="STRING" id="307972.A0A2G8JN03"/>
<dbReference type="Proteomes" id="UP000230750">
    <property type="component" value="Unassembled WGS sequence"/>
</dbReference>
<evidence type="ECO:0000256" key="3">
    <source>
        <dbReference type="SAM" id="Phobius"/>
    </source>
</evidence>
<dbReference type="GO" id="GO:0005886">
    <property type="term" value="C:plasma membrane"/>
    <property type="evidence" value="ECO:0007669"/>
    <property type="project" value="TreeGrafter"/>
</dbReference>
<sequence>MHCTAEYKHISSTEVLQKSTLDLLKECCWGCHPSYVVGSGSCRVDGPLVPEITIKYLAVAFIFFNSGLSLKTEDLKSALLHVRLHIFIQTFTLVFVPCVMWVFTHLMSSSGLDEGLLQGLLVVGCMPPPVSSAVILTKAVGGNEAAAIFNSAFGSFLGIIVTPVLLLMFLGSSSSVPFSTIFSQLSVTVIVPLILGQFVRQYVKDWLEQRKPPFGEVGKGVLLLIIYSTFCDTFSSTALQVNHKSIAGIIVVVVILQMCLLSLTWTVTQITALGFSPADTVAIMYCATHKSLTLGIPMLKIVFAGYEQLSLISIPLLIYHPTQILLGGLLINSIKEWMEKTQKSSEPDDSDREDGDNSEPDDSDREDGDNSEPDDSDREDGVNSEPDDSDREDGDNSEPDDSDREDGDNSEPDDSERGWCQ</sequence>
<evidence type="ECO:0000256" key="1">
    <source>
        <dbReference type="ARBA" id="ARBA00006528"/>
    </source>
</evidence>
<keyword evidence="3" id="KW-0812">Transmembrane</keyword>
<dbReference type="OrthoDB" id="188035at2759"/>
<evidence type="ECO:0000313" key="5">
    <source>
        <dbReference type="Proteomes" id="UP000230750"/>
    </source>
</evidence>
<accession>A0A2G8JN03</accession>
<feature type="transmembrane region" description="Helical" evidence="3">
    <location>
        <begin position="148"/>
        <end position="169"/>
    </location>
</feature>
<dbReference type="AlphaFoldDB" id="A0A2G8JN03"/>
<dbReference type="PANTHER" id="PTHR18640">
    <property type="entry name" value="SOLUTE CARRIER FAMILY 10 MEMBER 7"/>
    <property type="match status" value="1"/>
</dbReference>
<comment type="similarity">
    <text evidence="1">Belongs to the bile acid:sodium symporter (BASS) (TC 2.A.28) family.</text>
</comment>
<dbReference type="Pfam" id="PF13593">
    <property type="entry name" value="SBF_like"/>
    <property type="match status" value="1"/>
</dbReference>
<dbReference type="Gene3D" id="1.20.1530.20">
    <property type="match status" value="1"/>
</dbReference>
<proteinExistence type="inferred from homology"/>
<name>A0A2G8JN03_STIJA</name>
<feature type="transmembrane region" description="Helical" evidence="3">
    <location>
        <begin position="309"/>
        <end position="331"/>
    </location>
</feature>
<keyword evidence="5" id="KW-1185">Reference proteome</keyword>
<feature type="region of interest" description="Disordered" evidence="2">
    <location>
        <begin position="340"/>
        <end position="421"/>
    </location>
</feature>